<dbReference type="AlphaFoldDB" id="A0A9P4W8Q9"/>
<proteinExistence type="predicted"/>
<gene>
    <name evidence="2" type="ORF">E8E13_009513</name>
</gene>
<comment type="caution">
    <text evidence="2">The sequence shown here is derived from an EMBL/GenBank/DDBJ whole genome shotgun (WGS) entry which is preliminary data.</text>
</comment>
<evidence type="ECO:0000313" key="3">
    <source>
        <dbReference type="Proteomes" id="UP000801428"/>
    </source>
</evidence>
<sequence length="586" mass="63704">MVPVNCIIPLLLSLAVPAIPQVPGYNGSAQRDVGVVEEQAYLTTNRTEALDETICTARCTLYYPEISAISWVPKEQIVYTTEITVGVISTLVFLHNRSTVAVKTQTEYDWAAAPENRFPPQLATDLATTAVAIVALTNVDSTTVLQMQYPSIYIDYGTEYSWEGTLRFYGESNGYGTSICASATAGPSTVSISKHTKIQYGQYGQYDAPTEAAMTNGTLHSPSLQPLWVPLDVEEDIVKVIDYGIIGYDFANCERPTRTSSTGSTYSTAKFLFEHVTAMIPVDKATIIRPSTPAWQNATNAVPPYTNDTQRKAAEFETPRPRWFENDCMLTLGSGLSRHRDASGSTSGGDRTGYFQRKTTGWEKITMLPFISHPAYSPASPTAVSPSSLLKPLSTPGAQETYDMEPKITRLFGFQQTVEGFRGRTQTQQPHQASATEYVNELPVGRLSKEFSPKHTEQSEGAGTGQGRIDTGVIAKYFKEYPEVPPRIDDAEDLHIALSAGPMNVYSSVDALALQTAPANMPDSSVTKARSLIYTDIATTVGDAATKIPGYIVLESLVMKDGAAKSWGVSWNVACVVVGAILLTLL</sequence>
<reference evidence="2" key="1">
    <citation type="submission" date="2019-04" db="EMBL/GenBank/DDBJ databases">
        <title>Sequencing of skin fungus with MAO and IRED activity.</title>
        <authorList>
            <person name="Marsaioli A.J."/>
            <person name="Bonatto J.M.C."/>
            <person name="Reis Junior O."/>
        </authorList>
    </citation>
    <scope>NUCLEOTIDE SEQUENCE</scope>
    <source>
        <strain evidence="2">30M1</strain>
    </source>
</reference>
<dbReference type="Proteomes" id="UP000801428">
    <property type="component" value="Unassembled WGS sequence"/>
</dbReference>
<dbReference type="OrthoDB" id="3788508at2759"/>
<accession>A0A9P4W8Q9</accession>
<keyword evidence="1" id="KW-0732">Signal</keyword>
<keyword evidence="3" id="KW-1185">Reference proteome</keyword>
<protein>
    <submittedName>
        <fullName evidence="2">Uncharacterized protein</fullName>
    </submittedName>
</protein>
<evidence type="ECO:0000256" key="1">
    <source>
        <dbReference type="SAM" id="SignalP"/>
    </source>
</evidence>
<organism evidence="2 3">
    <name type="scientific">Curvularia kusanoi</name>
    <name type="common">Cochliobolus kusanoi</name>
    <dbReference type="NCBI Taxonomy" id="90978"/>
    <lineage>
        <taxon>Eukaryota</taxon>
        <taxon>Fungi</taxon>
        <taxon>Dikarya</taxon>
        <taxon>Ascomycota</taxon>
        <taxon>Pezizomycotina</taxon>
        <taxon>Dothideomycetes</taxon>
        <taxon>Pleosporomycetidae</taxon>
        <taxon>Pleosporales</taxon>
        <taxon>Pleosporineae</taxon>
        <taxon>Pleosporaceae</taxon>
        <taxon>Curvularia</taxon>
    </lineage>
</organism>
<name>A0A9P4W8Q9_CURKU</name>
<feature type="chain" id="PRO_5040132906" evidence="1">
    <location>
        <begin position="21"/>
        <end position="586"/>
    </location>
</feature>
<evidence type="ECO:0000313" key="2">
    <source>
        <dbReference type="EMBL" id="KAF3005900.1"/>
    </source>
</evidence>
<dbReference type="EMBL" id="SWKU01000006">
    <property type="protein sequence ID" value="KAF3005900.1"/>
    <property type="molecule type" value="Genomic_DNA"/>
</dbReference>
<feature type="signal peptide" evidence="1">
    <location>
        <begin position="1"/>
        <end position="20"/>
    </location>
</feature>